<dbReference type="RefSeq" id="WP_143910940.1">
    <property type="nucleotide sequence ID" value="NZ_CP041766.1"/>
</dbReference>
<proteinExistence type="predicted"/>
<dbReference type="Proteomes" id="UP000317344">
    <property type="component" value="Plasmid unnamed"/>
</dbReference>
<gene>
    <name evidence="1" type="ORF">FO059_18250</name>
</gene>
<dbReference type="OrthoDB" id="4144896at2"/>
<name>A0A516X8Y9_9ACTN</name>
<organism evidence="1 2">
    <name type="scientific">Tomitella fengzijianii</name>
    <dbReference type="NCBI Taxonomy" id="2597660"/>
    <lineage>
        <taxon>Bacteria</taxon>
        <taxon>Bacillati</taxon>
        <taxon>Actinomycetota</taxon>
        <taxon>Actinomycetes</taxon>
        <taxon>Mycobacteriales</taxon>
        <taxon>Tomitella</taxon>
    </lineage>
</organism>
<keyword evidence="1" id="KW-0614">Plasmid</keyword>
<accession>A0A516X8Y9</accession>
<sequence>MLDRADACGADQTTPAGVLPAIEQLRDRPVYLDLEANLPSAITAQWYWWPDADSIAVRRGLPTRDRAVAHELGHMMLGHEGVAVPLNRWAPNADTSAFAWTLRRRRSRVEWDHIEWEAEQFAALLCYELRRRAGYRRATRPGVLADAFG</sequence>
<evidence type="ECO:0008006" key="3">
    <source>
        <dbReference type="Google" id="ProtNLM"/>
    </source>
</evidence>
<dbReference type="AlphaFoldDB" id="A0A516X8Y9"/>
<evidence type="ECO:0000313" key="1">
    <source>
        <dbReference type="EMBL" id="QDQ99537.1"/>
    </source>
</evidence>
<evidence type="ECO:0000313" key="2">
    <source>
        <dbReference type="Proteomes" id="UP000317344"/>
    </source>
</evidence>
<geneLocation type="plasmid" evidence="1">
    <name>unnamed</name>
</geneLocation>
<protein>
    <recommendedName>
        <fullName evidence="3">IrrE N-terminal-like domain-containing protein</fullName>
    </recommendedName>
</protein>
<dbReference type="EMBL" id="CP041766">
    <property type="protein sequence ID" value="QDQ99537.1"/>
    <property type="molecule type" value="Genomic_DNA"/>
</dbReference>
<dbReference type="KEGG" id="toy:FO059_18250"/>
<reference evidence="1 2" key="2">
    <citation type="submission" date="2019-07" db="EMBL/GenBank/DDBJ databases">
        <authorList>
            <person name="Huang Y."/>
        </authorList>
    </citation>
    <scope>NUCLEOTIDE SEQUENCE [LARGE SCALE GENOMIC DNA]</scope>
    <source>
        <strain evidence="1 2">HY188</strain>
        <plasmid evidence="1 2">unnamed</plasmid>
    </source>
</reference>
<reference evidence="1 2" key="1">
    <citation type="submission" date="2019-07" db="EMBL/GenBank/DDBJ databases">
        <title>Tomitella cavernea sp. nov., an actinomycete isolated from soil.</title>
        <authorList>
            <person name="Cheng J."/>
        </authorList>
    </citation>
    <scope>NUCLEOTIDE SEQUENCE [LARGE SCALE GENOMIC DNA]</scope>
    <source>
        <strain evidence="1 2">HY188</strain>
        <plasmid evidence="1 2">unnamed</plasmid>
    </source>
</reference>
<keyword evidence="2" id="KW-1185">Reference proteome</keyword>